<name>B6G0G5_PEPHT</name>
<dbReference type="GO" id="GO:0005886">
    <property type="term" value="C:plasma membrane"/>
    <property type="evidence" value="ECO:0007669"/>
    <property type="project" value="UniProtKB-SubCell"/>
</dbReference>
<dbReference type="InterPro" id="IPR003959">
    <property type="entry name" value="ATPase_AAA_core"/>
</dbReference>
<evidence type="ECO:0000256" key="11">
    <source>
        <dbReference type="ARBA" id="ARBA00022989"/>
    </source>
</evidence>
<evidence type="ECO:0000256" key="14">
    <source>
        <dbReference type="ARBA" id="ARBA00061570"/>
    </source>
</evidence>
<accession>B6G0G5</accession>
<dbReference type="EC" id="3.4.24.-" evidence="15"/>
<keyword evidence="4 15" id="KW-0645">Protease</keyword>
<dbReference type="Gene3D" id="1.20.58.760">
    <property type="entry name" value="Peptidase M41"/>
    <property type="match status" value="1"/>
</dbReference>
<feature type="region of interest" description="Disordered" evidence="17">
    <location>
        <begin position="627"/>
        <end position="668"/>
    </location>
</feature>
<dbReference type="PROSITE" id="PS00674">
    <property type="entry name" value="AAA"/>
    <property type="match status" value="1"/>
</dbReference>
<comment type="similarity">
    <text evidence="2 15">In the C-terminal section; belongs to the peptidase M41 family.</text>
</comment>
<keyword evidence="3 15" id="KW-1003">Cell membrane</keyword>
<keyword evidence="12 15" id="KW-0482">Metalloprotease</keyword>
<evidence type="ECO:0000256" key="4">
    <source>
        <dbReference type="ARBA" id="ARBA00022670"/>
    </source>
</evidence>
<sequence>MLRGIVFYVLMLAIIVGVIQFTGKEVEEVKEIPFSKVYQELNEGDIASIYFVDDTSVEGVLKDKTKFKSYIPSEVKGEQFADKVLEQSKQNKLVIDGEPEPTTPWFISMLPTFIMLIFLGILWFSFMNQSQGGGGKVMNFGKSKAKLHKDGDGEKVTFNDVAGLQEEKEDLQEVVDFLKNPKKYTQLGARIPKGILMVGPPGTGKTFLSKAVAGEAGVPFFSISGSDFVEMFVGVGASRVRSLFEDAKKNAPAIIFIDEIDAVGRKRGAGLGGGHDEREQTLNQLLVEMDGFGINQGIIIMAATNRPDILDPALLRPGRFDRQVVVGTPDVKGREAIFKVHSRKKPLADDVRLDVLAKRTPGFTPADIENLMNEAAILTARKGEKKIRMATIEESITKVIVGVAKKSRVISDKEKRLTAYHEAGHAVCAHLLENVSPVHQVTIIPRGMAGGFTMQLPIEDKYFATKRDMEENIIVMLGGRVAEELVLKDISTGASNDLERVSQTARDMVKKYGMSAKIGPMTFDSEGEVFLGNSISNTRTYSEEVANEIDVEIRNIIIGAYEMTKKILSENMDKLENVAQALLVYETLDAEEFVKAIEGTLPLDVDLDEVEEAKKREAGVIDYEADFVEVKDETTEEEKSTDAEVVEENNDDTSDKVEEKEEDSSDEE</sequence>
<dbReference type="GO" id="GO:0008270">
    <property type="term" value="F:zinc ion binding"/>
    <property type="evidence" value="ECO:0007669"/>
    <property type="project" value="UniProtKB-UniRule"/>
</dbReference>
<dbReference type="InterPro" id="IPR000642">
    <property type="entry name" value="Peptidase_M41"/>
</dbReference>
<dbReference type="InterPro" id="IPR003593">
    <property type="entry name" value="AAA+_ATPase"/>
</dbReference>
<dbReference type="FunFam" id="3.40.50.300:FF:000001">
    <property type="entry name" value="ATP-dependent zinc metalloprotease FtsH"/>
    <property type="match status" value="1"/>
</dbReference>
<feature type="domain" description="AAA+ ATPase" evidence="18">
    <location>
        <begin position="191"/>
        <end position="330"/>
    </location>
</feature>
<dbReference type="Gene3D" id="3.30.720.210">
    <property type="match status" value="1"/>
</dbReference>
<keyword evidence="11 15" id="KW-1133">Transmembrane helix</keyword>
<comment type="subcellular location">
    <subcellularLocation>
        <location evidence="15">Cell membrane</location>
        <topology evidence="15">Multi-pass membrane protein</topology>
        <orientation evidence="15">Cytoplasmic side</orientation>
    </subcellularLocation>
    <subcellularLocation>
        <location evidence="1">Membrane</location>
    </subcellularLocation>
</comment>
<dbReference type="InterPro" id="IPR027417">
    <property type="entry name" value="P-loop_NTPase"/>
</dbReference>
<keyword evidence="13 15" id="KW-0472">Membrane</keyword>
<feature type="binding site" evidence="15">
    <location>
        <position position="421"/>
    </location>
    <ligand>
        <name>Zn(2+)</name>
        <dbReference type="ChEBI" id="CHEBI:29105"/>
        <note>catalytic</note>
    </ligand>
</feature>
<feature type="binding site" evidence="15">
    <location>
        <position position="425"/>
    </location>
    <ligand>
        <name>Zn(2+)</name>
        <dbReference type="ChEBI" id="CHEBI:29105"/>
        <note>catalytic</note>
    </ligand>
</feature>
<dbReference type="EMBL" id="ABWP01000065">
    <property type="protein sequence ID" value="EEA84775.1"/>
    <property type="molecule type" value="Genomic_DNA"/>
</dbReference>
<dbReference type="SMART" id="SM00382">
    <property type="entry name" value="AAA"/>
    <property type="match status" value="1"/>
</dbReference>
<dbReference type="SUPFAM" id="SSF52540">
    <property type="entry name" value="P-loop containing nucleoside triphosphate hydrolases"/>
    <property type="match status" value="1"/>
</dbReference>
<dbReference type="Proteomes" id="UP000003178">
    <property type="component" value="Unassembled WGS sequence"/>
</dbReference>
<evidence type="ECO:0000256" key="3">
    <source>
        <dbReference type="ARBA" id="ARBA00022475"/>
    </source>
</evidence>
<evidence type="ECO:0000313" key="20">
    <source>
        <dbReference type="Proteomes" id="UP000003178"/>
    </source>
</evidence>
<dbReference type="CDD" id="cd19501">
    <property type="entry name" value="RecA-like_FtsH"/>
    <property type="match status" value="1"/>
</dbReference>
<comment type="subunit">
    <text evidence="15">Homohexamer.</text>
</comment>
<keyword evidence="6 15" id="KW-0479">Metal-binding</keyword>
<dbReference type="Pfam" id="PF01434">
    <property type="entry name" value="Peptidase_M41"/>
    <property type="match status" value="1"/>
</dbReference>
<dbReference type="PANTHER" id="PTHR23076">
    <property type="entry name" value="METALLOPROTEASE M41 FTSH"/>
    <property type="match status" value="1"/>
</dbReference>
<feature type="binding site" evidence="15">
    <location>
        <position position="497"/>
    </location>
    <ligand>
        <name>Zn(2+)</name>
        <dbReference type="ChEBI" id="CHEBI:29105"/>
        <note>catalytic</note>
    </ligand>
</feature>
<dbReference type="Gene3D" id="3.40.50.300">
    <property type="entry name" value="P-loop containing nucleotide triphosphate hydrolases"/>
    <property type="match status" value="1"/>
</dbReference>
<feature type="transmembrane region" description="Helical" evidence="15">
    <location>
        <begin position="5"/>
        <end position="23"/>
    </location>
</feature>
<reference evidence="19 20" key="1">
    <citation type="submission" date="2008-09" db="EMBL/GenBank/DDBJ databases">
        <authorList>
            <person name="Fulton L."/>
            <person name="Clifton S."/>
            <person name="Fulton B."/>
            <person name="Xu J."/>
            <person name="Minx P."/>
            <person name="Pepin K.H."/>
            <person name="Johnson M."/>
            <person name="Thiruvilangam P."/>
            <person name="Bhonagiri V."/>
            <person name="Nash W.E."/>
            <person name="Mardis E.R."/>
            <person name="Wilson R.K."/>
        </authorList>
    </citation>
    <scope>NUCLEOTIDE SEQUENCE [LARGE SCALE GENOMIC DNA]</scope>
    <source>
        <strain evidence="19 20">DSM 13275</strain>
    </source>
</reference>
<comment type="similarity">
    <text evidence="16">Belongs to the AAA ATPase family.</text>
</comment>
<gene>
    <name evidence="15" type="primary">ftsH</name>
    <name evidence="19" type="synonym">hflB</name>
    <name evidence="19" type="ORF">CLOHIR_01621</name>
</gene>
<dbReference type="NCBIfam" id="TIGR01241">
    <property type="entry name" value="FtsH_fam"/>
    <property type="match status" value="1"/>
</dbReference>
<evidence type="ECO:0000256" key="10">
    <source>
        <dbReference type="ARBA" id="ARBA00022840"/>
    </source>
</evidence>
<dbReference type="InterPro" id="IPR041569">
    <property type="entry name" value="AAA_lid_3"/>
</dbReference>
<dbReference type="SUPFAM" id="SSF140990">
    <property type="entry name" value="FtsH protease domain-like"/>
    <property type="match status" value="1"/>
</dbReference>
<dbReference type="STRING" id="500633.CLOHIR_01621"/>
<reference evidence="19 20" key="2">
    <citation type="submission" date="2008-10" db="EMBL/GenBank/DDBJ databases">
        <title>Draft genome sequence of Clostridium hiranonis (DSM 13275).</title>
        <authorList>
            <person name="Sudarsanam P."/>
            <person name="Ley R."/>
            <person name="Guruge J."/>
            <person name="Turnbaugh P.J."/>
            <person name="Mahowald M."/>
            <person name="Liep D."/>
            <person name="Gordon J."/>
        </authorList>
    </citation>
    <scope>NUCLEOTIDE SEQUENCE [LARGE SCALE GENOMIC DNA]</scope>
    <source>
        <strain evidence="19 20">DSM 13275</strain>
    </source>
</reference>
<dbReference type="FunFam" id="1.10.8.60:FF:000001">
    <property type="entry name" value="ATP-dependent zinc metalloprotease FtsH"/>
    <property type="match status" value="1"/>
</dbReference>
<evidence type="ECO:0000256" key="12">
    <source>
        <dbReference type="ARBA" id="ARBA00023049"/>
    </source>
</evidence>
<feature type="active site" evidence="15">
    <location>
        <position position="422"/>
    </location>
</feature>
<evidence type="ECO:0000256" key="5">
    <source>
        <dbReference type="ARBA" id="ARBA00022692"/>
    </source>
</evidence>
<organism evidence="19 20">
    <name type="scientific">Peptacetobacter hiranonis (strain DSM 13275 / JCM 10541 / KCTC 15199 / TO-931)</name>
    <name type="common">Clostridium hiranonis</name>
    <dbReference type="NCBI Taxonomy" id="500633"/>
    <lineage>
        <taxon>Bacteria</taxon>
        <taxon>Bacillati</taxon>
        <taxon>Bacillota</taxon>
        <taxon>Clostridia</taxon>
        <taxon>Peptostreptococcales</taxon>
        <taxon>Peptostreptococcaceae</taxon>
        <taxon>Peptacetobacter</taxon>
    </lineage>
</organism>
<evidence type="ECO:0000256" key="1">
    <source>
        <dbReference type="ARBA" id="ARBA00004370"/>
    </source>
</evidence>
<evidence type="ECO:0000256" key="15">
    <source>
        <dbReference type="HAMAP-Rule" id="MF_01458"/>
    </source>
</evidence>
<dbReference type="GO" id="GO:0004176">
    <property type="term" value="F:ATP-dependent peptidase activity"/>
    <property type="evidence" value="ECO:0007669"/>
    <property type="project" value="InterPro"/>
</dbReference>
<dbReference type="GO" id="GO:0016887">
    <property type="term" value="F:ATP hydrolysis activity"/>
    <property type="evidence" value="ECO:0007669"/>
    <property type="project" value="UniProtKB-UniRule"/>
</dbReference>
<keyword evidence="10 15" id="KW-0067">ATP-binding</keyword>
<comment type="caution">
    <text evidence="19">The sequence shown here is derived from an EMBL/GenBank/DDBJ whole genome shotgun (WGS) entry which is preliminary data.</text>
</comment>
<dbReference type="OrthoDB" id="9809379at2"/>
<keyword evidence="9 15" id="KW-0862">Zinc</keyword>
<dbReference type="InterPro" id="IPR005936">
    <property type="entry name" value="FtsH"/>
</dbReference>
<feature type="binding site" evidence="15">
    <location>
        <begin position="199"/>
        <end position="206"/>
    </location>
    <ligand>
        <name>ATP</name>
        <dbReference type="ChEBI" id="CHEBI:30616"/>
    </ligand>
</feature>
<dbReference type="FunFam" id="1.20.58.760:FF:000001">
    <property type="entry name" value="ATP-dependent zinc metalloprotease FtsH"/>
    <property type="match status" value="1"/>
</dbReference>
<dbReference type="InterPro" id="IPR003960">
    <property type="entry name" value="ATPase_AAA_CS"/>
</dbReference>
<comment type="cofactor">
    <cofactor evidence="15">
        <name>Zn(2+)</name>
        <dbReference type="ChEBI" id="CHEBI:29105"/>
    </cofactor>
    <text evidence="15">Binds 1 zinc ion per subunit.</text>
</comment>
<dbReference type="Gene3D" id="1.10.8.60">
    <property type="match status" value="1"/>
</dbReference>
<keyword evidence="5 15" id="KW-0812">Transmembrane</keyword>
<dbReference type="Pfam" id="PF06480">
    <property type="entry name" value="FtsH_ext"/>
    <property type="match status" value="1"/>
</dbReference>
<dbReference type="Pfam" id="PF00004">
    <property type="entry name" value="AAA"/>
    <property type="match status" value="1"/>
</dbReference>
<evidence type="ECO:0000256" key="7">
    <source>
        <dbReference type="ARBA" id="ARBA00022741"/>
    </source>
</evidence>
<dbReference type="AlphaFoldDB" id="B6G0G5"/>
<proteinExistence type="inferred from homology"/>
<evidence type="ECO:0000256" key="17">
    <source>
        <dbReference type="SAM" id="MobiDB-lite"/>
    </source>
</evidence>
<dbReference type="HOGENOM" id="CLU_000688_16_2_9"/>
<feature type="transmembrane region" description="Helical" evidence="15">
    <location>
        <begin position="105"/>
        <end position="126"/>
    </location>
</feature>
<evidence type="ECO:0000313" key="19">
    <source>
        <dbReference type="EMBL" id="EEA84775.1"/>
    </source>
</evidence>
<evidence type="ECO:0000256" key="8">
    <source>
        <dbReference type="ARBA" id="ARBA00022801"/>
    </source>
</evidence>
<evidence type="ECO:0000256" key="9">
    <source>
        <dbReference type="ARBA" id="ARBA00022833"/>
    </source>
</evidence>
<feature type="compositionally biased region" description="Basic and acidic residues" evidence="17">
    <location>
        <begin position="628"/>
        <end position="642"/>
    </location>
</feature>
<dbReference type="HAMAP" id="MF_01458">
    <property type="entry name" value="FtsH"/>
    <property type="match status" value="1"/>
</dbReference>
<dbReference type="MEROPS" id="M41.009"/>
<keyword evidence="7 15" id="KW-0547">Nucleotide-binding</keyword>
<evidence type="ECO:0000256" key="16">
    <source>
        <dbReference type="RuleBase" id="RU003651"/>
    </source>
</evidence>
<dbReference type="PANTHER" id="PTHR23076:SF113">
    <property type="entry name" value="ATP-DEPENDENT ZINC METALLOPROTEASE FTSH 1, CHLOROPLASTIC-RELATED"/>
    <property type="match status" value="1"/>
</dbReference>
<keyword evidence="8 15" id="KW-0378">Hydrolase</keyword>
<dbReference type="eggNOG" id="COG0465">
    <property type="taxonomic scope" value="Bacteria"/>
</dbReference>
<dbReference type="Pfam" id="PF17862">
    <property type="entry name" value="AAA_lid_3"/>
    <property type="match status" value="1"/>
</dbReference>
<comment type="function">
    <text evidence="15">Acts as a processive, ATP-dependent zinc metallopeptidase for both cytoplasmic and membrane proteins. Plays a role in the quality control of integral membrane proteins.</text>
</comment>
<evidence type="ECO:0000256" key="2">
    <source>
        <dbReference type="ARBA" id="ARBA00010044"/>
    </source>
</evidence>
<dbReference type="GO" id="GO:0006508">
    <property type="term" value="P:proteolysis"/>
    <property type="evidence" value="ECO:0007669"/>
    <property type="project" value="UniProtKB-KW"/>
</dbReference>
<protein>
    <recommendedName>
        <fullName evidence="15">ATP-dependent zinc metalloprotease FtsH</fullName>
        <ecNumber evidence="15">3.4.24.-</ecNumber>
    </recommendedName>
</protein>
<comment type="similarity">
    <text evidence="14 15">In the central section; belongs to the AAA ATPase family.</text>
</comment>
<dbReference type="InterPro" id="IPR011546">
    <property type="entry name" value="Pept_M41_FtsH_extracell"/>
</dbReference>
<evidence type="ECO:0000256" key="13">
    <source>
        <dbReference type="ARBA" id="ARBA00023136"/>
    </source>
</evidence>
<evidence type="ECO:0000256" key="6">
    <source>
        <dbReference type="ARBA" id="ARBA00022723"/>
    </source>
</evidence>
<dbReference type="GO" id="GO:0004222">
    <property type="term" value="F:metalloendopeptidase activity"/>
    <property type="evidence" value="ECO:0007669"/>
    <property type="project" value="InterPro"/>
</dbReference>
<evidence type="ECO:0000259" key="18">
    <source>
        <dbReference type="SMART" id="SM00382"/>
    </source>
</evidence>
<dbReference type="GO" id="GO:0030163">
    <property type="term" value="P:protein catabolic process"/>
    <property type="evidence" value="ECO:0007669"/>
    <property type="project" value="UniProtKB-UniRule"/>
</dbReference>
<dbReference type="GO" id="GO:0005524">
    <property type="term" value="F:ATP binding"/>
    <property type="evidence" value="ECO:0007669"/>
    <property type="project" value="UniProtKB-UniRule"/>
</dbReference>
<keyword evidence="20" id="KW-1185">Reference proteome</keyword>
<dbReference type="InterPro" id="IPR037219">
    <property type="entry name" value="Peptidase_M41-like"/>
</dbReference>